<feature type="compositionally biased region" description="Basic and acidic residues" evidence="1">
    <location>
        <begin position="1"/>
        <end position="18"/>
    </location>
</feature>
<dbReference type="Pfam" id="PF13707">
    <property type="entry name" value="RloB"/>
    <property type="match status" value="1"/>
</dbReference>
<protein>
    <submittedName>
        <fullName evidence="2">RloB family protein</fullName>
    </submittedName>
</protein>
<reference evidence="2 3" key="1">
    <citation type="submission" date="2024-07" db="EMBL/GenBank/DDBJ databases">
        <authorList>
            <person name="Dulla G.F.J."/>
            <person name="Delorm J.G."/>
        </authorList>
    </citation>
    <scope>NUCLEOTIDE SEQUENCE [LARGE SCALE GENOMIC DNA]</scope>
    <source>
        <strain evidence="2 3">JGD 233</strain>
    </source>
</reference>
<proteinExistence type="predicted"/>
<dbReference type="RefSeq" id="WP_367166971.1">
    <property type="nucleotide sequence ID" value="NZ_JBFKZN010000003.1"/>
</dbReference>
<keyword evidence="3" id="KW-1185">Reference proteome</keyword>
<organism evidence="2 3">
    <name type="scientific">Erwinia papayae</name>
    <dbReference type="NCBI Taxonomy" id="206499"/>
    <lineage>
        <taxon>Bacteria</taxon>
        <taxon>Pseudomonadati</taxon>
        <taxon>Pseudomonadota</taxon>
        <taxon>Gammaproteobacteria</taxon>
        <taxon>Enterobacterales</taxon>
        <taxon>Erwiniaceae</taxon>
        <taxon>Erwinia</taxon>
    </lineage>
</organism>
<evidence type="ECO:0000256" key="1">
    <source>
        <dbReference type="SAM" id="MobiDB-lite"/>
    </source>
</evidence>
<comment type="caution">
    <text evidence="2">The sequence shown here is derived from an EMBL/GenBank/DDBJ whole genome shotgun (WGS) entry which is preliminary data.</text>
</comment>
<accession>A0ABV3MYZ5</accession>
<sequence length="226" mass="26242">MARDNSPKQRQQRQLERKQNRRASYDRILIVSEGSKTEPNYFREIRTIYRLHTANVEVRPSELGTAPIQVVQYAKELFEKGDRHKDIQPRAFEKVCAVFDRDDHDSYFDALRLAESLDGKLRNDAKQAVTFQAIASVPSFELWLLLHYEDIQAPLHRDEVMRRLKRHIHGYEKGAGKAFATTSEHLATATRRAERLAERFTADTDPEPFTAIVDLVKLLTNLHTEK</sequence>
<gene>
    <name evidence="2" type="ORF">ABW286_06215</name>
</gene>
<evidence type="ECO:0000313" key="3">
    <source>
        <dbReference type="Proteomes" id="UP001554567"/>
    </source>
</evidence>
<evidence type="ECO:0000313" key="2">
    <source>
        <dbReference type="EMBL" id="MEW5288774.1"/>
    </source>
</evidence>
<dbReference type="Proteomes" id="UP001554567">
    <property type="component" value="Unassembled WGS sequence"/>
</dbReference>
<name>A0ABV3MYZ5_9GAMM</name>
<dbReference type="EMBL" id="JBFKZN010000003">
    <property type="protein sequence ID" value="MEW5288774.1"/>
    <property type="molecule type" value="Genomic_DNA"/>
</dbReference>
<dbReference type="InterPro" id="IPR025591">
    <property type="entry name" value="RloB"/>
</dbReference>
<feature type="region of interest" description="Disordered" evidence="1">
    <location>
        <begin position="1"/>
        <end position="21"/>
    </location>
</feature>